<dbReference type="CDD" id="cd00801">
    <property type="entry name" value="INT_P4_C"/>
    <property type="match status" value="1"/>
</dbReference>
<proteinExistence type="inferred from homology"/>
<name>A0ABU8H6B6_9SPHN</name>
<comment type="similarity">
    <text evidence="1">Belongs to the 'phage' integrase family.</text>
</comment>
<dbReference type="Proteomes" id="UP001367771">
    <property type="component" value="Unassembled WGS sequence"/>
</dbReference>
<sequence>MATGKLTALKVKALKEPGRHSDGNGLVLYVKESGTKTWVLRIQVDGKRRDFGLGSLADVSLAEAREKADGLRKQYRSGIDPVAAKRAVKQVEAGVPTFRAAAAQAHTEHKGGWKNVKHKAQWISSLEAYAYPAIGDLPVDEIEGPAIRDLLADIWLSKPETARRVRQRIGAVLDWAYAKGYRKAEAPMRSVTKGLPRQPKKDNHHAALAYEEAPALMALLAKSDSVGRRALRFLILTAARSGEVRGATWSEIDLDQKLWTVPGDRMKAGKTHIVPLQPAAITILEQMREAFGDAPDQPLFPGKANKPLSDMTLTKVLRDGFSNDITVHGFRSTFRDWAAEQTDVAGDVVEAALAHAVQNKVEAAYRRTNYLEKRRALMDSWAAYLIV</sequence>
<evidence type="ECO:0000256" key="2">
    <source>
        <dbReference type="ARBA" id="ARBA00022908"/>
    </source>
</evidence>
<keyword evidence="9" id="KW-1185">Reference proteome</keyword>
<keyword evidence="3 5" id="KW-0238">DNA-binding</keyword>
<gene>
    <name evidence="8" type="ORF">V8201_15430</name>
</gene>
<dbReference type="EMBL" id="JBBBDM010000010">
    <property type="protein sequence ID" value="MEI5688483.1"/>
    <property type="molecule type" value="Genomic_DNA"/>
</dbReference>
<evidence type="ECO:0000313" key="8">
    <source>
        <dbReference type="EMBL" id="MEI5688483.1"/>
    </source>
</evidence>
<dbReference type="InterPro" id="IPR002104">
    <property type="entry name" value="Integrase_catalytic"/>
</dbReference>
<organism evidence="8 9">
    <name type="scientific">Sphingomonas kyungheensis</name>
    <dbReference type="NCBI Taxonomy" id="1069987"/>
    <lineage>
        <taxon>Bacteria</taxon>
        <taxon>Pseudomonadati</taxon>
        <taxon>Pseudomonadota</taxon>
        <taxon>Alphaproteobacteria</taxon>
        <taxon>Sphingomonadales</taxon>
        <taxon>Sphingomonadaceae</taxon>
        <taxon>Sphingomonas</taxon>
    </lineage>
</organism>
<evidence type="ECO:0000256" key="3">
    <source>
        <dbReference type="ARBA" id="ARBA00023125"/>
    </source>
</evidence>
<dbReference type="InterPro" id="IPR013762">
    <property type="entry name" value="Integrase-like_cat_sf"/>
</dbReference>
<dbReference type="PROSITE" id="PS51898">
    <property type="entry name" value="TYR_RECOMBINASE"/>
    <property type="match status" value="1"/>
</dbReference>
<dbReference type="GO" id="GO:0003677">
    <property type="term" value="F:DNA binding"/>
    <property type="evidence" value="ECO:0007669"/>
    <property type="project" value="UniProtKB-KW"/>
</dbReference>
<dbReference type="Gene3D" id="1.10.150.130">
    <property type="match status" value="1"/>
</dbReference>
<dbReference type="InterPro" id="IPR050808">
    <property type="entry name" value="Phage_Integrase"/>
</dbReference>
<evidence type="ECO:0000256" key="1">
    <source>
        <dbReference type="ARBA" id="ARBA00008857"/>
    </source>
</evidence>
<dbReference type="InterPro" id="IPR025166">
    <property type="entry name" value="Integrase_DNA_bind_dom"/>
</dbReference>
<dbReference type="Pfam" id="PF13356">
    <property type="entry name" value="Arm-DNA-bind_3"/>
    <property type="match status" value="1"/>
</dbReference>
<accession>A0ABU8H6B6</accession>
<protein>
    <submittedName>
        <fullName evidence="8">Integrase arm-type DNA-binding domain-containing protein</fullName>
    </submittedName>
</protein>
<dbReference type="PANTHER" id="PTHR30629">
    <property type="entry name" value="PROPHAGE INTEGRASE"/>
    <property type="match status" value="1"/>
</dbReference>
<dbReference type="RefSeq" id="WP_336545845.1">
    <property type="nucleotide sequence ID" value="NZ_JBBBDM010000010.1"/>
</dbReference>
<dbReference type="Gene3D" id="1.10.443.10">
    <property type="entry name" value="Intergrase catalytic core"/>
    <property type="match status" value="1"/>
</dbReference>
<evidence type="ECO:0000256" key="5">
    <source>
        <dbReference type="PROSITE-ProRule" id="PRU01248"/>
    </source>
</evidence>
<evidence type="ECO:0000259" key="6">
    <source>
        <dbReference type="PROSITE" id="PS51898"/>
    </source>
</evidence>
<dbReference type="InterPro" id="IPR044068">
    <property type="entry name" value="CB"/>
</dbReference>
<feature type="domain" description="Core-binding (CB)" evidence="7">
    <location>
        <begin position="96"/>
        <end position="177"/>
    </location>
</feature>
<dbReference type="InterPro" id="IPR038488">
    <property type="entry name" value="Integrase_DNA-bd_sf"/>
</dbReference>
<evidence type="ECO:0000256" key="4">
    <source>
        <dbReference type="ARBA" id="ARBA00023172"/>
    </source>
</evidence>
<keyword evidence="4" id="KW-0233">DNA recombination</keyword>
<feature type="domain" description="Tyr recombinase" evidence="6">
    <location>
        <begin position="203"/>
        <end position="378"/>
    </location>
</feature>
<dbReference type="PROSITE" id="PS51900">
    <property type="entry name" value="CB"/>
    <property type="match status" value="1"/>
</dbReference>
<dbReference type="Pfam" id="PF00589">
    <property type="entry name" value="Phage_integrase"/>
    <property type="match status" value="1"/>
</dbReference>
<dbReference type="PANTHER" id="PTHR30629:SF2">
    <property type="entry name" value="PROPHAGE INTEGRASE INTS-RELATED"/>
    <property type="match status" value="1"/>
</dbReference>
<evidence type="ECO:0000259" key="7">
    <source>
        <dbReference type="PROSITE" id="PS51900"/>
    </source>
</evidence>
<evidence type="ECO:0000313" key="9">
    <source>
        <dbReference type="Proteomes" id="UP001367771"/>
    </source>
</evidence>
<reference evidence="8 9" key="1">
    <citation type="journal article" date="2013" name="Int. J. Syst. Evol. Microbiol.">
        <title>Sphingomonas kyungheensis sp. nov., a bacterium with ginsenoside-converting activity isolated from soil of a ginseng field.</title>
        <authorList>
            <person name="Son H.M."/>
            <person name="Yang J.E."/>
            <person name="Park Y."/>
            <person name="Han C.K."/>
            <person name="Kim S.G."/>
            <person name="Kook M."/>
            <person name="Yi T.H."/>
        </authorList>
    </citation>
    <scope>NUCLEOTIDE SEQUENCE [LARGE SCALE GENOMIC DNA]</scope>
    <source>
        <strain evidence="8 9">LMG 26582</strain>
    </source>
</reference>
<dbReference type="Gene3D" id="3.30.160.390">
    <property type="entry name" value="Integrase, DNA-binding domain"/>
    <property type="match status" value="1"/>
</dbReference>
<dbReference type="Pfam" id="PF22022">
    <property type="entry name" value="Phage_int_M"/>
    <property type="match status" value="1"/>
</dbReference>
<dbReference type="InterPro" id="IPR011010">
    <property type="entry name" value="DNA_brk_join_enz"/>
</dbReference>
<dbReference type="SUPFAM" id="SSF56349">
    <property type="entry name" value="DNA breaking-rejoining enzymes"/>
    <property type="match status" value="1"/>
</dbReference>
<keyword evidence="2" id="KW-0229">DNA integration</keyword>
<dbReference type="InterPro" id="IPR010998">
    <property type="entry name" value="Integrase_recombinase_N"/>
</dbReference>
<comment type="caution">
    <text evidence="8">The sequence shown here is derived from an EMBL/GenBank/DDBJ whole genome shotgun (WGS) entry which is preliminary data.</text>
</comment>
<dbReference type="InterPro" id="IPR053876">
    <property type="entry name" value="Phage_int_M"/>
</dbReference>